<feature type="region of interest" description="Disordered" evidence="1">
    <location>
        <begin position="1"/>
        <end position="39"/>
    </location>
</feature>
<reference evidence="2 3" key="1">
    <citation type="journal article" date="2019" name="Sci. Rep.">
        <title>Orb-weaving spider Araneus ventricosus genome elucidates the spidroin gene catalogue.</title>
        <authorList>
            <person name="Kono N."/>
            <person name="Nakamura H."/>
            <person name="Ohtoshi R."/>
            <person name="Moran D.A.P."/>
            <person name="Shinohara A."/>
            <person name="Yoshida Y."/>
            <person name="Fujiwara M."/>
            <person name="Mori M."/>
            <person name="Tomita M."/>
            <person name="Arakawa K."/>
        </authorList>
    </citation>
    <scope>NUCLEOTIDE SEQUENCE [LARGE SCALE GENOMIC DNA]</scope>
</reference>
<gene>
    <name evidence="2" type="ORF">AVEN_205361_1</name>
</gene>
<organism evidence="2 3">
    <name type="scientific">Araneus ventricosus</name>
    <name type="common">Orbweaver spider</name>
    <name type="synonym">Epeira ventricosa</name>
    <dbReference type="NCBI Taxonomy" id="182803"/>
    <lineage>
        <taxon>Eukaryota</taxon>
        <taxon>Metazoa</taxon>
        <taxon>Ecdysozoa</taxon>
        <taxon>Arthropoda</taxon>
        <taxon>Chelicerata</taxon>
        <taxon>Arachnida</taxon>
        <taxon>Araneae</taxon>
        <taxon>Araneomorphae</taxon>
        <taxon>Entelegynae</taxon>
        <taxon>Araneoidea</taxon>
        <taxon>Araneidae</taxon>
        <taxon>Araneus</taxon>
    </lineage>
</organism>
<dbReference type="EMBL" id="BGPR01053867">
    <property type="protein sequence ID" value="GBO30669.1"/>
    <property type="molecule type" value="Genomic_DNA"/>
</dbReference>
<proteinExistence type="predicted"/>
<dbReference type="AlphaFoldDB" id="A0A4Y2VZV9"/>
<keyword evidence="3" id="KW-1185">Reference proteome</keyword>
<evidence type="ECO:0000256" key="1">
    <source>
        <dbReference type="SAM" id="MobiDB-lite"/>
    </source>
</evidence>
<protein>
    <submittedName>
        <fullName evidence="2">Uncharacterized protein</fullName>
    </submittedName>
</protein>
<evidence type="ECO:0000313" key="2">
    <source>
        <dbReference type="EMBL" id="GBO30669.1"/>
    </source>
</evidence>
<comment type="caution">
    <text evidence="2">The sequence shown here is derived from an EMBL/GenBank/DDBJ whole genome shotgun (WGS) entry which is preliminary data.</text>
</comment>
<feature type="compositionally biased region" description="Polar residues" evidence="1">
    <location>
        <begin position="27"/>
        <end position="39"/>
    </location>
</feature>
<accession>A0A4Y2VZV9</accession>
<dbReference type="Proteomes" id="UP000499080">
    <property type="component" value="Unassembled WGS sequence"/>
</dbReference>
<name>A0A4Y2VZV9_ARAVE</name>
<evidence type="ECO:0000313" key="3">
    <source>
        <dbReference type="Proteomes" id="UP000499080"/>
    </source>
</evidence>
<sequence>MESSSSFKRIFSPNGSVEKIPAPLKSHISSPKSPNLSPRSGNQTWLLLVIPYLSLEESDLHTTHRAKNYSKTSVNRTWVNRNPGYPKCI</sequence>